<accession>A0AAJ5QVJ3</accession>
<dbReference type="EMBL" id="CP112887">
    <property type="protein sequence ID" value="WBW62546.1"/>
    <property type="molecule type" value="Genomic_DNA"/>
</dbReference>
<name>A0AAJ5QVJ3_9ENTR</name>
<gene>
    <name evidence="1" type="ORF">OR613_06375</name>
</gene>
<sequence length="104" mass="11472">MATGSKNNRSQSVTARVPHDVLDEMEAAKFSGESTAGFLVTAARSEIARRQAEGNEEALLLSSLEALTRVEEIGTRAGEEIQQIISVARDELQRRQRKKTKESE</sequence>
<evidence type="ECO:0000313" key="2">
    <source>
        <dbReference type="Proteomes" id="UP001210130"/>
    </source>
</evidence>
<organism evidence="1 2">
    <name type="scientific">Klebsiella electrica</name>
    <dbReference type="NCBI Taxonomy" id="1259973"/>
    <lineage>
        <taxon>Bacteria</taxon>
        <taxon>Pseudomonadati</taxon>
        <taxon>Pseudomonadota</taxon>
        <taxon>Gammaproteobacteria</taxon>
        <taxon>Enterobacterales</taxon>
        <taxon>Enterobacteriaceae</taxon>
        <taxon>Klebsiella/Raoultella group</taxon>
        <taxon>Klebsiella</taxon>
    </lineage>
</organism>
<protein>
    <submittedName>
        <fullName evidence="1">Uncharacterized protein</fullName>
    </submittedName>
</protein>
<dbReference type="Proteomes" id="UP001210130">
    <property type="component" value="Chromosome"/>
</dbReference>
<keyword evidence="2" id="KW-1185">Reference proteome</keyword>
<dbReference type="AlphaFoldDB" id="A0AAJ5QVJ3"/>
<dbReference type="NCBIfam" id="NF041551">
    <property type="entry name" value="YlcI_YnfO_N"/>
    <property type="match status" value="1"/>
</dbReference>
<evidence type="ECO:0000313" key="1">
    <source>
        <dbReference type="EMBL" id="WBW62546.1"/>
    </source>
</evidence>
<dbReference type="RefSeq" id="WP_271207462.1">
    <property type="nucleotide sequence ID" value="NZ_CP112887.1"/>
</dbReference>
<proteinExistence type="predicted"/>
<reference evidence="1 2" key="1">
    <citation type="journal article" date="2023" name="Microbiol. Resour. Announc.">
        <title>Complete Genome Sequence of the First Colistin-Resistant Raoultella electrica Strain.</title>
        <authorList>
            <person name="Aldeia C."/>
            <person name="Campos-Madueno E.I."/>
            <person name="Sendi P."/>
            <person name="Endimiani A."/>
        </authorList>
    </citation>
    <scope>NUCLEOTIDE SEQUENCE [LARGE SCALE GENOMIC DNA]</scope>
    <source>
        <strain evidence="1 2">S2-IND-01-C</strain>
    </source>
</reference>